<feature type="region of interest" description="Disordered" evidence="1">
    <location>
        <begin position="1"/>
        <end position="183"/>
    </location>
</feature>
<feature type="region of interest" description="Disordered" evidence="1">
    <location>
        <begin position="221"/>
        <end position="259"/>
    </location>
</feature>
<evidence type="ECO:0000313" key="2">
    <source>
        <dbReference type="EMBL" id="EIW84568.1"/>
    </source>
</evidence>
<sequence length="622" mass="66834">MNGTAAAPRKRKYAGEKQPGGLVIVRAGPRSTSAQPSVKPPSTSQTTAKPPSSSQPKPASQPVNSSLSSTSFVQSTSTSTSLQPNGDLNARPPSRAASTQPQPVRASSKQPQLGHRAPSQHPASSSMLVPTQPPHEYEQQPRVPPQTPRQQNPAHARRSSMSARGKRASSSFENTGAVPHPHNTVADSAFYKHIDAELPEALRAQQLLIWAAGRAMSRLSSSVSSSRDHDSPVAKRQKTDKGKASANGKDPPPASVEEEETVLEVLRRVHEDVIHMLAEGRIDTRVTGASSRDLGAEAGKERDGFRANDQNVKNQAREVRFKEHIERAKNEFDAWSRVDHFYTSYSDQTSADLEKRRASLLPPSAKARGKQRAASQEPPNPDDEWEWMIPRPEDMAPEFKEEVDLELVQRVMRGGTGTGTTSKSQKGQKGHRPIPAGGAAERIQDLRFRSDALWAHASAAAQTADKAQRELDLRFSLLGQALDRARALNHHHQPQPADGSASLVGFVNVASSSSLRRSATDPIAGAGTAASTSQARSIAGGDPLELFRALSRVDSARPPVQMGDAARRAVRAVQRVQEGGGLGAGERKMVGVPPSTPRKGGLGGVGTPRSLRKSSTKDRERG</sequence>
<feature type="compositionally biased region" description="Polar residues" evidence="1">
    <location>
        <begin position="96"/>
        <end position="111"/>
    </location>
</feature>
<organism evidence="2 3">
    <name type="scientific">Coniophora puteana (strain RWD-64-598)</name>
    <name type="common">Brown rot fungus</name>
    <dbReference type="NCBI Taxonomy" id="741705"/>
    <lineage>
        <taxon>Eukaryota</taxon>
        <taxon>Fungi</taxon>
        <taxon>Dikarya</taxon>
        <taxon>Basidiomycota</taxon>
        <taxon>Agaricomycotina</taxon>
        <taxon>Agaricomycetes</taxon>
        <taxon>Agaricomycetidae</taxon>
        <taxon>Boletales</taxon>
        <taxon>Coniophorineae</taxon>
        <taxon>Coniophoraceae</taxon>
        <taxon>Coniophora</taxon>
    </lineage>
</organism>
<reference evidence="3" key="1">
    <citation type="journal article" date="2012" name="Science">
        <title>The Paleozoic origin of enzymatic lignin decomposition reconstructed from 31 fungal genomes.</title>
        <authorList>
            <person name="Floudas D."/>
            <person name="Binder M."/>
            <person name="Riley R."/>
            <person name="Barry K."/>
            <person name="Blanchette R.A."/>
            <person name="Henrissat B."/>
            <person name="Martinez A.T."/>
            <person name="Otillar R."/>
            <person name="Spatafora J.W."/>
            <person name="Yadav J.S."/>
            <person name="Aerts A."/>
            <person name="Benoit I."/>
            <person name="Boyd A."/>
            <person name="Carlson A."/>
            <person name="Copeland A."/>
            <person name="Coutinho P.M."/>
            <person name="de Vries R.P."/>
            <person name="Ferreira P."/>
            <person name="Findley K."/>
            <person name="Foster B."/>
            <person name="Gaskell J."/>
            <person name="Glotzer D."/>
            <person name="Gorecki P."/>
            <person name="Heitman J."/>
            <person name="Hesse C."/>
            <person name="Hori C."/>
            <person name="Igarashi K."/>
            <person name="Jurgens J.A."/>
            <person name="Kallen N."/>
            <person name="Kersten P."/>
            <person name="Kohler A."/>
            <person name="Kuees U."/>
            <person name="Kumar T.K.A."/>
            <person name="Kuo A."/>
            <person name="LaButti K."/>
            <person name="Larrondo L.F."/>
            <person name="Lindquist E."/>
            <person name="Ling A."/>
            <person name="Lombard V."/>
            <person name="Lucas S."/>
            <person name="Lundell T."/>
            <person name="Martin R."/>
            <person name="McLaughlin D.J."/>
            <person name="Morgenstern I."/>
            <person name="Morin E."/>
            <person name="Murat C."/>
            <person name="Nagy L.G."/>
            <person name="Nolan M."/>
            <person name="Ohm R.A."/>
            <person name="Patyshakuliyeva A."/>
            <person name="Rokas A."/>
            <person name="Ruiz-Duenas F.J."/>
            <person name="Sabat G."/>
            <person name="Salamov A."/>
            <person name="Samejima M."/>
            <person name="Schmutz J."/>
            <person name="Slot J.C."/>
            <person name="St John F."/>
            <person name="Stenlid J."/>
            <person name="Sun H."/>
            <person name="Sun S."/>
            <person name="Syed K."/>
            <person name="Tsang A."/>
            <person name="Wiebenga A."/>
            <person name="Young D."/>
            <person name="Pisabarro A."/>
            <person name="Eastwood D.C."/>
            <person name="Martin F."/>
            <person name="Cullen D."/>
            <person name="Grigoriev I.V."/>
            <person name="Hibbett D.S."/>
        </authorList>
    </citation>
    <scope>NUCLEOTIDE SEQUENCE [LARGE SCALE GENOMIC DNA]</scope>
    <source>
        <strain evidence="3">RWD-64-598 SS2</strain>
    </source>
</reference>
<dbReference type="PANTHER" id="PTHR14778">
    <property type="entry name" value="KINETOCHORE-ASSOCIATED PROTEIN DSN1 HOMOLOG"/>
    <property type="match status" value="1"/>
</dbReference>
<dbReference type="AlphaFoldDB" id="A0A5M3MZL0"/>
<protein>
    <submittedName>
        <fullName evidence="2">Uncharacterized protein</fullName>
    </submittedName>
</protein>
<dbReference type="RefSeq" id="XP_007766232.1">
    <property type="nucleotide sequence ID" value="XM_007768042.1"/>
</dbReference>
<feature type="region of interest" description="Disordered" evidence="1">
    <location>
        <begin position="577"/>
        <end position="622"/>
    </location>
</feature>
<dbReference type="Proteomes" id="UP000053558">
    <property type="component" value="Unassembled WGS sequence"/>
</dbReference>
<dbReference type="GO" id="GO:0007059">
    <property type="term" value="P:chromosome segregation"/>
    <property type="evidence" value="ECO:0007669"/>
    <property type="project" value="InterPro"/>
</dbReference>
<evidence type="ECO:0000256" key="1">
    <source>
        <dbReference type="SAM" id="MobiDB-lite"/>
    </source>
</evidence>
<dbReference type="OMA" id="DVRQMQS"/>
<feature type="region of interest" description="Disordered" evidence="1">
    <location>
        <begin position="414"/>
        <end position="436"/>
    </location>
</feature>
<feature type="compositionally biased region" description="Low complexity" evidence="1">
    <location>
        <begin position="524"/>
        <end position="533"/>
    </location>
</feature>
<dbReference type="PANTHER" id="PTHR14778:SF2">
    <property type="entry name" value="KINETOCHORE-ASSOCIATED PROTEIN DSN1 HOMOLOG"/>
    <property type="match status" value="1"/>
</dbReference>
<dbReference type="GO" id="GO:0051301">
    <property type="term" value="P:cell division"/>
    <property type="evidence" value="ECO:0007669"/>
    <property type="project" value="InterPro"/>
</dbReference>
<evidence type="ECO:0000313" key="3">
    <source>
        <dbReference type="Proteomes" id="UP000053558"/>
    </source>
</evidence>
<feature type="compositionally biased region" description="Basic and acidic residues" evidence="1">
    <location>
        <begin position="294"/>
        <end position="306"/>
    </location>
</feature>
<dbReference type="EMBL" id="JH711575">
    <property type="protein sequence ID" value="EIW84568.1"/>
    <property type="molecule type" value="Genomic_DNA"/>
</dbReference>
<name>A0A5M3MZL0_CONPW</name>
<dbReference type="Pfam" id="PF08202">
    <property type="entry name" value="MIS13"/>
    <property type="match status" value="1"/>
</dbReference>
<dbReference type="GeneID" id="19200825"/>
<proteinExistence type="predicted"/>
<dbReference type="OrthoDB" id="3364649at2759"/>
<dbReference type="InterPro" id="IPR013218">
    <property type="entry name" value="Dsn1/Mis13"/>
</dbReference>
<dbReference type="KEGG" id="cput:CONPUDRAFT_135918"/>
<feature type="region of interest" description="Disordered" evidence="1">
    <location>
        <begin position="292"/>
        <end position="311"/>
    </location>
</feature>
<feature type="compositionally biased region" description="Basic and acidic residues" evidence="1">
    <location>
        <begin position="226"/>
        <end position="243"/>
    </location>
</feature>
<feature type="compositionally biased region" description="Low complexity" evidence="1">
    <location>
        <begin position="40"/>
        <end position="81"/>
    </location>
</feature>
<keyword evidence="3" id="KW-1185">Reference proteome</keyword>
<feature type="region of interest" description="Disordered" evidence="1">
    <location>
        <begin position="362"/>
        <end position="387"/>
    </location>
</feature>
<feature type="region of interest" description="Disordered" evidence="1">
    <location>
        <begin position="515"/>
        <end position="537"/>
    </location>
</feature>
<comment type="caution">
    <text evidence="2">The sequence shown here is derived from an EMBL/GenBank/DDBJ whole genome shotgun (WGS) entry which is preliminary data.</text>
</comment>
<gene>
    <name evidence="2" type="ORF">CONPUDRAFT_135918</name>
</gene>
<dbReference type="GO" id="GO:0000444">
    <property type="term" value="C:MIS12/MIND type complex"/>
    <property type="evidence" value="ECO:0007669"/>
    <property type="project" value="InterPro"/>
</dbReference>
<accession>A0A5M3MZL0</accession>